<protein>
    <submittedName>
        <fullName evidence="5">Transcriptional regulator</fullName>
    </submittedName>
</protein>
<dbReference type="Proteomes" id="UP000620147">
    <property type="component" value="Unassembled WGS sequence"/>
</dbReference>
<reference evidence="5 6" key="1">
    <citation type="submission" date="2020-06" db="EMBL/GenBank/DDBJ databases">
        <title>Characterization of fructooligosaccharide metabolism and fructooligosaccharide-degrading enzymes in human commensal butyrate producers.</title>
        <authorList>
            <person name="Tanno H."/>
            <person name="Fujii T."/>
            <person name="Hirano K."/>
            <person name="Maeno S."/>
            <person name="Tonozuka T."/>
            <person name="Sakamoto M."/>
            <person name="Ohkuma M."/>
            <person name="Tochio T."/>
            <person name="Endo A."/>
        </authorList>
    </citation>
    <scope>NUCLEOTIDE SEQUENCE [LARGE SCALE GENOMIC DNA]</scope>
    <source>
        <strain evidence="5 6">JCM 31056</strain>
    </source>
</reference>
<evidence type="ECO:0000256" key="1">
    <source>
        <dbReference type="ARBA" id="ARBA00023015"/>
    </source>
</evidence>
<keyword evidence="6" id="KW-1185">Reference proteome</keyword>
<dbReference type="PROSITE" id="PS50932">
    <property type="entry name" value="HTH_LACI_2"/>
    <property type="match status" value="1"/>
</dbReference>
<evidence type="ECO:0000313" key="5">
    <source>
        <dbReference type="EMBL" id="GFO86931.1"/>
    </source>
</evidence>
<dbReference type="CDD" id="cd06307">
    <property type="entry name" value="PBP1_sugar_binding"/>
    <property type="match status" value="1"/>
</dbReference>
<dbReference type="CDD" id="cd01392">
    <property type="entry name" value="HTH_LacI"/>
    <property type="match status" value="1"/>
</dbReference>
<evidence type="ECO:0000313" key="6">
    <source>
        <dbReference type="Proteomes" id="UP000620147"/>
    </source>
</evidence>
<dbReference type="RefSeq" id="WP_118729217.1">
    <property type="nucleotide sequence ID" value="NZ_BLYJ01000001.1"/>
</dbReference>
<accession>A0ABQ1DW29</accession>
<dbReference type="SUPFAM" id="SSF47413">
    <property type="entry name" value="lambda repressor-like DNA-binding domains"/>
    <property type="match status" value="1"/>
</dbReference>
<dbReference type="SMART" id="SM00354">
    <property type="entry name" value="HTH_LACI"/>
    <property type="match status" value="1"/>
</dbReference>
<dbReference type="Pfam" id="PF00356">
    <property type="entry name" value="LacI"/>
    <property type="match status" value="1"/>
</dbReference>
<dbReference type="InterPro" id="IPR000843">
    <property type="entry name" value="HTH_LacI"/>
</dbReference>
<comment type="caution">
    <text evidence="5">The sequence shown here is derived from an EMBL/GenBank/DDBJ whole genome shotgun (WGS) entry which is preliminary data.</text>
</comment>
<evidence type="ECO:0000256" key="3">
    <source>
        <dbReference type="ARBA" id="ARBA00023163"/>
    </source>
</evidence>
<dbReference type="EMBL" id="BLYJ01000001">
    <property type="protein sequence ID" value="GFO86931.1"/>
    <property type="molecule type" value="Genomic_DNA"/>
</dbReference>
<dbReference type="Gene3D" id="1.10.260.40">
    <property type="entry name" value="lambda repressor-like DNA-binding domains"/>
    <property type="match status" value="1"/>
</dbReference>
<evidence type="ECO:0000259" key="4">
    <source>
        <dbReference type="PROSITE" id="PS50932"/>
    </source>
</evidence>
<gene>
    <name evidence="5" type="ORF">BUFA31_00950</name>
</gene>
<dbReference type="Pfam" id="PF13407">
    <property type="entry name" value="Peripla_BP_4"/>
    <property type="match status" value="1"/>
</dbReference>
<dbReference type="InterPro" id="IPR028082">
    <property type="entry name" value="Peripla_BP_I"/>
</dbReference>
<sequence>MGITLKQIADMAGVHKSTVDKVIHNRPGVSDAKRQQIRALLKEYGYESNPLAKALNYQKKKMTIGVALPRVNATPDLRRGIEIVRQDFNSFNIEIDYREIDYPNADEQAQCLREFRAAGVAGVVVSPMESEAVLSELNSLHDAQIPVVVVHSDLGNAPCLCFVGQDMQQAGQVAARMLHLLTDSGKVGVVTSRNRLHSVELREQAFADYISNYPELTIADTIDTQESPDVAYAQTQAMLRRHANLNALFITCGCVIDVCRAVRDAALPVQPSIVCFERYPEIIELLRQGKIACTISGDLQEQGRLAMRFLFEYIIYDRTPECSTVYTKNEIIIAENA</sequence>
<dbReference type="PANTHER" id="PTHR30146">
    <property type="entry name" value="LACI-RELATED TRANSCRIPTIONAL REPRESSOR"/>
    <property type="match status" value="1"/>
</dbReference>
<keyword evidence="2" id="KW-0238">DNA-binding</keyword>
<dbReference type="SUPFAM" id="SSF53822">
    <property type="entry name" value="Periplasmic binding protein-like I"/>
    <property type="match status" value="1"/>
</dbReference>
<keyword evidence="3" id="KW-0804">Transcription</keyword>
<dbReference type="Gene3D" id="3.40.50.2300">
    <property type="match status" value="2"/>
</dbReference>
<dbReference type="InterPro" id="IPR010982">
    <property type="entry name" value="Lambda_DNA-bd_dom_sf"/>
</dbReference>
<dbReference type="PANTHER" id="PTHR30146:SF144">
    <property type="entry name" value="LACI-FAMILY TRANSCRIPTION REGULATOR"/>
    <property type="match status" value="1"/>
</dbReference>
<keyword evidence="1" id="KW-0805">Transcription regulation</keyword>
<evidence type="ECO:0000256" key="2">
    <source>
        <dbReference type="ARBA" id="ARBA00023125"/>
    </source>
</evidence>
<dbReference type="InterPro" id="IPR025997">
    <property type="entry name" value="SBP_2_dom"/>
</dbReference>
<name>A0ABQ1DW29_9FIRM</name>
<feature type="domain" description="HTH lacI-type" evidence="4">
    <location>
        <begin position="3"/>
        <end position="57"/>
    </location>
</feature>
<organism evidence="5 6">
    <name type="scientific">Butyricicoccus faecihominis</name>
    <dbReference type="NCBI Taxonomy" id="1712515"/>
    <lineage>
        <taxon>Bacteria</taxon>
        <taxon>Bacillati</taxon>
        <taxon>Bacillota</taxon>
        <taxon>Clostridia</taxon>
        <taxon>Eubacteriales</taxon>
        <taxon>Butyricicoccaceae</taxon>
        <taxon>Butyricicoccus</taxon>
    </lineage>
</organism>
<proteinExistence type="predicted"/>